<accession>A0A4U7JM93</accession>
<sequence length="844" mass="96952">MKHYRIKIELKSDLCAASGSGHGCYIDSDVCFDKFGFPYIPAKRLKGCLLEAANELIEWESCTEEDKKRLFGEKGLNEGGAFSISNAYIENYREIYTMLDEMYSQSENVHNQQGIKDTKNENKGEKQIKRSDIINYFTSTRTRTAINESTGAAKDGSLRTIRVINCIDPIKKEKFDNLKNEDVANKNNHEKNNENNIETNINDINRVFIAEASLSDPSDKELLVKCCKALRHIGSHRTRGFGAVKLSLEENNAIEKNVINISDNCNKIKLLIRLDSPIMISSNKASESMDYIPGSTILGYFAGQYLKYNKDDENFYKFFVNGQEDGLYFSNFYISDKNYSRYFPAPVTCKKEKISEGICYNSVFYEKEQKQNPSKSLTNKFIRDIDIYPFGKLPDCKSSKENNCKNEYEIDKKRFVEVKKEVFYHHARPVDDKDGKKSKDKAIDTFYQYNAISADQYFIGEIKGSKEGIKTIVDLLNKNNCKMRIGKSKTAQYGSVTVVKYKEETSDEIKISVNNGNELAVVAQSHIMLLDDLGGNIIKPEEIVKKIAEKLFGKDDTKKYCDNEKISFIKVDQIGSYNRKWNLERPPVPAIATGSVFTFIYTGDEKEINKYISIGERQNEGLGKMYVWVKDAVLNDNLALKEKDWISTSNKEKAKTPDLENVLSILINNIKRQENLLKLKKKALYNAERLNNNSEKIDNQQKLSINSTTINNLLVKYINGWKYSDFVEFISYIKDTDKRKMVEELVFKDKEEGSLEINSSNESNNSPEVNTNSINKAAEEKRKDLNEIKESIERFEDVKKISNNNAKEELLEYYLKYYYINLLTQCRLNIRIIGNEKGGDKNDK</sequence>
<evidence type="ECO:0000313" key="4">
    <source>
        <dbReference type="EMBL" id="QNU65525.1"/>
    </source>
</evidence>
<evidence type="ECO:0000256" key="2">
    <source>
        <dbReference type="SAM" id="MobiDB-lite"/>
    </source>
</evidence>
<name>A0A4U7JM93_9FIRM</name>
<organism evidence="4 5">
    <name type="scientific">Ruminiclostridium herbifermentans</name>
    <dbReference type="NCBI Taxonomy" id="2488810"/>
    <lineage>
        <taxon>Bacteria</taxon>
        <taxon>Bacillati</taxon>
        <taxon>Bacillota</taxon>
        <taxon>Clostridia</taxon>
        <taxon>Eubacteriales</taxon>
        <taxon>Oscillospiraceae</taxon>
        <taxon>Ruminiclostridium</taxon>
    </lineage>
</organism>
<dbReference type="EMBL" id="CP061336">
    <property type="protein sequence ID" value="QNU65525.1"/>
    <property type="molecule type" value="Genomic_DNA"/>
</dbReference>
<dbReference type="Proteomes" id="UP000306409">
    <property type="component" value="Chromosome"/>
</dbReference>
<dbReference type="CDD" id="cd09726">
    <property type="entry name" value="RAMP_I_III"/>
    <property type="match status" value="1"/>
</dbReference>
<dbReference type="PANTHER" id="PTHR35579:SF3">
    <property type="entry name" value="CRISPR SYSTEM CMS ENDORIBONUCLEASE CSM3"/>
    <property type="match status" value="1"/>
</dbReference>
<dbReference type="InterPro" id="IPR005537">
    <property type="entry name" value="RAMP_III_fam"/>
</dbReference>
<dbReference type="AlphaFoldDB" id="A0A4U7JM93"/>
<feature type="region of interest" description="Disordered" evidence="2">
    <location>
        <begin position="756"/>
        <end position="780"/>
    </location>
</feature>
<dbReference type="KEGG" id="rher:EHE19_011360"/>
<dbReference type="RefSeq" id="WP_137695831.1">
    <property type="nucleotide sequence ID" value="NZ_CP061336.1"/>
</dbReference>
<dbReference type="InterPro" id="IPR052216">
    <property type="entry name" value="CRISPR_Csm3_endoribonuclease"/>
</dbReference>
<feature type="compositionally biased region" description="Low complexity" evidence="2">
    <location>
        <begin position="756"/>
        <end position="773"/>
    </location>
</feature>
<dbReference type="PANTHER" id="PTHR35579">
    <property type="entry name" value="CRISPR SYSTEM CMS ENDORIBONUCLEASE CSM3"/>
    <property type="match status" value="1"/>
</dbReference>
<reference evidence="4 5" key="1">
    <citation type="submission" date="2020-09" db="EMBL/GenBank/DDBJ databases">
        <title>Characterization and genome sequencing of Ruminiclostridium sp. nov. MA18.</title>
        <authorList>
            <person name="Rettenmaier R."/>
            <person name="Kowollik M.-L."/>
            <person name="Liebl W."/>
            <person name="Zverlov V."/>
        </authorList>
    </citation>
    <scope>NUCLEOTIDE SEQUENCE [LARGE SCALE GENOMIC DNA]</scope>
    <source>
        <strain evidence="4 5">MA18</strain>
    </source>
</reference>
<evidence type="ECO:0000256" key="1">
    <source>
        <dbReference type="ARBA" id="ARBA00023118"/>
    </source>
</evidence>
<keyword evidence="5" id="KW-1185">Reference proteome</keyword>
<feature type="domain" description="CRISPR type III-associated protein" evidence="3">
    <location>
        <begin position="28"/>
        <end position="245"/>
    </location>
</feature>
<keyword evidence="1" id="KW-0051">Antiviral defense</keyword>
<evidence type="ECO:0000259" key="3">
    <source>
        <dbReference type="Pfam" id="PF03787"/>
    </source>
</evidence>
<dbReference type="GO" id="GO:0051607">
    <property type="term" value="P:defense response to virus"/>
    <property type="evidence" value="ECO:0007669"/>
    <property type="project" value="UniProtKB-KW"/>
</dbReference>
<proteinExistence type="predicted"/>
<evidence type="ECO:0000313" key="5">
    <source>
        <dbReference type="Proteomes" id="UP000306409"/>
    </source>
</evidence>
<protein>
    <recommendedName>
        <fullName evidence="3">CRISPR type III-associated protein domain-containing protein</fullName>
    </recommendedName>
</protein>
<gene>
    <name evidence="4" type="ORF">EHE19_011360</name>
</gene>
<dbReference type="OrthoDB" id="482771at2"/>
<dbReference type="Pfam" id="PF03787">
    <property type="entry name" value="RAMPs"/>
    <property type="match status" value="1"/>
</dbReference>